<accession>A0A515ESQ6</accession>
<dbReference type="EMBL" id="CP036282">
    <property type="protein sequence ID" value="QDL55699.1"/>
    <property type="molecule type" value="Genomic_DNA"/>
</dbReference>
<dbReference type="GO" id="GO:0007165">
    <property type="term" value="P:signal transduction"/>
    <property type="evidence" value="ECO:0007669"/>
    <property type="project" value="InterPro"/>
</dbReference>
<reference evidence="3" key="2">
    <citation type="journal article" date="2020" name="Int. J. Syst. Evol. Microbiol.">
        <title>Genomic insights into a novel species Rhodoferax aquaticus sp. nov., isolated from freshwater.</title>
        <authorList>
            <person name="Li T."/>
            <person name="Zhuo Y."/>
            <person name="Jin C.Z."/>
            <person name="Wu X."/>
            <person name="Ko S.R."/>
            <person name="Jin F.J."/>
            <person name="Ahn C.Y."/>
            <person name="Oh H.M."/>
            <person name="Lee H.G."/>
            <person name="Jin L."/>
        </authorList>
    </citation>
    <scope>NUCLEOTIDE SEQUENCE [LARGE SCALE GENOMIC DNA]</scope>
    <source>
        <strain evidence="3">Gr-4</strain>
    </source>
</reference>
<reference evidence="3" key="1">
    <citation type="submission" date="2019-02" db="EMBL/GenBank/DDBJ databases">
        <title>Complete genome sequence of Rhodoferax sp. Gr-4.</title>
        <authorList>
            <person name="Jin L."/>
        </authorList>
    </citation>
    <scope>NUCLEOTIDE SEQUENCE [LARGE SCALE GENOMIC DNA]</scope>
    <source>
        <strain evidence="3">Gr-4</strain>
    </source>
</reference>
<dbReference type="Pfam" id="PF01584">
    <property type="entry name" value="CheW"/>
    <property type="match status" value="1"/>
</dbReference>
<protein>
    <submittedName>
        <fullName evidence="2">Chemotaxis protein CheW</fullName>
    </submittedName>
</protein>
<dbReference type="InterPro" id="IPR002545">
    <property type="entry name" value="CheW-lke_dom"/>
</dbReference>
<dbReference type="AlphaFoldDB" id="A0A515ESQ6"/>
<proteinExistence type="predicted"/>
<dbReference type="Gene3D" id="2.40.50.180">
    <property type="entry name" value="CheA-289, Domain 4"/>
    <property type="match status" value="1"/>
</dbReference>
<evidence type="ECO:0000313" key="3">
    <source>
        <dbReference type="Proteomes" id="UP000317365"/>
    </source>
</evidence>
<sequence length="176" mass="18876">MANREAIRELQARLASRLQAARTEGVAVAWLAVKAGGHNYLLPLGQSGEIYPMSNVQSVPYVRPWFRGVLNIRGGLYGVVDVAGFVAETGGAPHAETLALDSSVVTFNSALEVNCALQVDSLAGLRGVDAFESSEPPAEGAPAYFGNRFVDSTGEHWQEINLRTLSQFPQFLSISV</sequence>
<dbReference type="Proteomes" id="UP000317365">
    <property type="component" value="Chromosome"/>
</dbReference>
<dbReference type="Gene3D" id="2.30.30.40">
    <property type="entry name" value="SH3 Domains"/>
    <property type="match status" value="1"/>
</dbReference>
<dbReference type="KEGG" id="rhg:EXZ61_16835"/>
<name>A0A515ESQ6_9BURK</name>
<dbReference type="GO" id="GO:0006935">
    <property type="term" value="P:chemotaxis"/>
    <property type="evidence" value="ECO:0007669"/>
    <property type="project" value="InterPro"/>
</dbReference>
<dbReference type="PROSITE" id="PS50851">
    <property type="entry name" value="CHEW"/>
    <property type="match status" value="1"/>
</dbReference>
<evidence type="ECO:0000313" key="2">
    <source>
        <dbReference type="EMBL" id="QDL55699.1"/>
    </source>
</evidence>
<dbReference type="RefSeq" id="WP_142812853.1">
    <property type="nucleotide sequence ID" value="NZ_CP036282.1"/>
</dbReference>
<dbReference type="SUPFAM" id="SSF50341">
    <property type="entry name" value="CheW-like"/>
    <property type="match status" value="1"/>
</dbReference>
<organism evidence="2 3">
    <name type="scientific">Rhodoferax aquaticus</name>
    <dbReference type="NCBI Taxonomy" id="2527691"/>
    <lineage>
        <taxon>Bacteria</taxon>
        <taxon>Pseudomonadati</taxon>
        <taxon>Pseudomonadota</taxon>
        <taxon>Betaproteobacteria</taxon>
        <taxon>Burkholderiales</taxon>
        <taxon>Comamonadaceae</taxon>
        <taxon>Rhodoferax</taxon>
    </lineage>
</organism>
<feature type="domain" description="CheW-like" evidence="1">
    <location>
        <begin position="27"/>
        <end position="171"/>
    </location>
</feature>
<gene>
    <name evidence="2" type="ORF">EXZ61_16835</name>
</gene>
<dbReference type="InterPro" id="IPR036061">
    <property type="entry name" value="CheW-like_dom_sf"/>
</dbReference>
<keyword evidence="3" id="KW-1185">Reference proteome</keyword>
<evidence type="ECO:0000259" key="1">
    <source>
        <dbReference type="PROSITE" id="PS50851"/>
    </source>
</evidence>